<dbReference type="OrthoDB" id="5243844at2"/>
<dbReference type="Gene3D" id="1.20.120.530">
    <property type="entry name" value="GntR ligand-binding domain-like"/>
    <property type="match status" value="1"/>
</dbReference>
<evidence type="ECO:0000256" key="3">
    <source>
        <dbReference type="ARBA" id="ARBA00023163"/>
    </source>
</evidence>
<evidence type="ECO:0000313" key="5">
    <source>
        <dbReference type="EMBL" id="SKA83253.1"/>
    </source>
</evidence>
<dbReference type="RefSeq" id="WP_159448626.1">
    <property type="nucleotide sequence ID" value="NZ_FUYB01000011.1"/>
</dbReference>
<keyword evidence="1" id="KW-0805">Transcription regulation</keyword>
<dbReference type="InterPro" id="IPR036388">
    <property type="entry name" value="WH-like_DNA-bd_sf"/>
</dbReference>
<dbReference type="InterPro" id="IPR008920">
    <property type="entry name" value="TF_FadR/GntR_C"/>
</dbReference>
<dbReference type="GO" id="GO:0003700">
    <property type="term" value="F:DNA-binding transcription factor activity"/>
    <property type="evidence" value="ECO:0007669"/>
    <property type="project" value="InterPro"/>
</dbReference>
<protein>
    <submittedName>
        <fullName evidence="5">DNA-binding transcriptional regulator, GntR family</fullName>
    </submittedName>
</protein>
<dbReference type="PANTHER" id="PTHR43537">
    <property type="entry name" value="TRANSCRIPTIONAL REGULATOR, GNTR FAMILY"/>
    <property type="match status" value="1"/>
</dbReference>
<accession>A0A1T4X0R7</accession>
<gene>
    <name evidence="5" type="ORF">SAMN02745130_02379</name>
</gene>
<dbReference type="SMART" id="SM00895">
    <property type="entry name" value="FCD"/>
    <property type="match status" value="1"/>
</dbReference>
<evidence type="ECO:0000313" key="6">
    <source>
        <dbReference type="Proteomes" id="UP000190460"/>
    </source>
</evidence>
<dbReference type="AlphaFoldDB" id="A0A1T4X0R7"/>
<dbReference type="SUPFAM" id="SSF46785">
    <property type="entry name" value="Winged helix' DNA-binding domain"/>
    <property type="match status" value="1"/>
</dbReference>
<evidence type="ECO:0000256" key="1">
    <source>
        <dbReference type="ARBA" id="ARBA00023015"/>
    </source>
</evidence>
<dbReference type="PANTHER" id="PTHR43537:SF53">
    <property type="entry name" value="HTH-TYPE TRANSCRIPTIONAL REPRESSOR NANR"/>
    <property type="match status" value="1"/>
</dbReference>
<keyword evidence="2 5" id="KW-0238">DNA-binding</keyword>
<reference evidence="5 6" key="1">
    <citation type="submission" date="2017-02" db="EMBL/GenBank/DDBJ databases">
        <authorList>
            <person name="Peterson S.W."/>
        </authorList>
    </citation>
    <scope>NUCLEOTIDE SEQUENCE [LARGE SCALE GENOMIC DNA]</scope>
    <source>
        <strain evidence="5 6">ATCC 49788</strain>
    </source>
</reference>
<organism evidence="5 6">
    <name type="scientific">Thiothrix eikelboomii</name>
    <dbReference type="NCBI Taxonomy" id="92487"/>
    <lineage>
        <taxon>Bacteria</taxon>
        <taxon>Pseudomonadati</taxon>
        <taxon>Pseudomonadota</taxon>
        <taxon>Gammaproteobacteria</taxon>
        <taxon>Thiotrichales</taxon>
        <taxon>Thiotrichaceae</taxon>
        <taxon>Thiothrix</taxon>
    </lineage>
</organism>
<dbReference type="InterPro" id="IPR000524">
    <property type="entry name" value="Tscrpt_reg_HTH_GntR"/>
</dbReference>
<dbReference type="GO" id="GO:0003677">
    <property type="term" value="F:DNA binding"/>
    <property type="evidence" value="ECO:0007669"/>
    <property type="project" value="UniProtKB-KW"/>
</dbReference>
<dbReference type="SMART" id="SM00345">
    <property type="entry name" value="HTH_GNTR"/>
    <property type="match status" value="1"/>
</dbReference>
<dbReference type="Pfam" id="PF00392">
    <property type="entry name" value="GntR"/>
    <property type="match status" value="1"/>
</dbReference>
<dbReference type="Pfam" id="PF07729">
    <property type="entry name" value="FCD"/>
    <property type="match status" value="1"/>
</dbReference>
<name>A0A1T4X0R7_9GAMM</name>
<keyword evidence="6" id="KW-1185">Reference proteome</keyword>
<dbReference type="InterPro" id="IPR036390">
    <property type="entry name" value="WH_DNA-bd_sf"/>
</dbReference>
<dbReference type="EMBL" id="FUYB01000011">
    <property type="protein sequence ID" value="SKA83253.1"/>
    <property type="molecule type" value="Genomic_DNA"/>
</dbReference>
<dbReference type="PROSITE" id="PS50949">
    <property type="entry name" value="HTH_GNTR"/>
    <property type="match status" value="1"/>
</dbReference>
<feature type="domain" description="HTH gntR-type" evidence="4">
    <location>
        <begin position="13"/>
        <end position="80"/>
    </location>
</feature>
<proteinExistence type="predicted"/>
<dbReference type="PRINTS" id="PR00035">
    <property type="entry name" value="HTHGNTR"/>
</dbReference>
<dbReference type="Gene3D" id="1.10.10.10">
    <property type="entry name" value="Winged helix-like DNA-binding domain superfamily/Winged helix DNA-binding domain"/>
    <property type="match status" value="1"/>
</dbReference>
<evidence type="ECO:0000259" key="4">
    <source>
        <dbReference type="PROSITE" id="PS50949"/>
    </source>
</evidence>
<keyword evidence="3" id="KW-0804">Transcription</keyword>
<dbReference type="InterPro" id="IPR011711">
    <property type="entry name" value="GntR_C"/>
</dbReference>
<dbReference type="CDD" id="cd07377">
    <property type="entry name" value="WHTH_GntR"/>
    <property type="match status" value="1"/>
</dbReference>
<evidence type="ECO:0000256" key="2">
    <source>
        <dbReference type="ARBA" id="ARBA00023125"/>
    </source>
</evidence>
<sequence length="233" mass="26003">MIQLADDLDRDQPTRDEVIYERVFDAILEQRLAPGTRLSEDKLGQVFGVSRTIIRKVLQRLEHEGVVEIHRNRGASVANTTAEQARQVLVARQAIERAIVLSACEHIQVEDLQRLQLLIQAEQAAIQAQDRGRALRLSGELHLQLAEACGNEFLANFARMMVSRCSLIIAQYETHAHPLCSTDEHAAILKAIAEKDSELAVGLMHEHIQHIEAKLVLSEPSANQDLAAIFAED</sequence>
<dbReference type="Proteomes" id="UP000190460">
    <property type="component" value="Unassembled WGS sequence"/>
</dbReference>
<dbReference type="STRING" id="92487.SAMN02745130_02379"/>
<dbReference type="SUPFAM" id="SSF48008">
    <property type="entry name" value="GntR ligand-binding domain-like"/>
    <property type="match status" value="1"/>
</dbReference>